<dbReference type="Proteomes" id="UP000230790">
    <property type="component" value="Unassembled WGS sequence"/>
</dbReference>
<dbReference type="Pfam" id="PF00581">
    <property type="entry name" value="Rhodanese"/>
    <property type="match status" value="1"/>
</dbReference>
<dbReference type="InterPro" id="IPR001307">
    <property type="entry name" value="Thiosulphate_STrfase_CS"/>
</dbReference>
<dbReference type="Gene3D" id="3.40.250.10">
    <property type="entry name" value="Rhodanese-like domain"/>
    <property type="match status" value="1"/>
</dbReference>
<dbReference type="AlphaFoldDB" id="A0A2M8QA73"/>
<gene>
    <name evidence="3" type="ORF">CUN48_12585</name>
</gene>
<reference evidence="3 4" key="1">
    <citation type="submission" date="2017-11" db="EMBL/GenBank/DDBJ databases">
        <title>Evolution of Phototrophy in the Chloroflexi Phylum Driven by Horizontal Gene Transfer.</title>
        <authorList>
            <person name="Ward L.M."/>
            <person name="Hemp J."/>
            <person name="Shih P.M."/>
            <person name="Mcglynn S.E."/>
            <person name="Fischer W."/>
        </authorList>
    </citation>
    <scope>NUCLEOTIDE SEQUENCE [LARGE SCALE GENOMIC DNA]</scope>
    <source>
        <strain evidence="3">JP3_7</strain>
    </source>
</reference>
<dbReference type="SMART" id="SM00450">
    <property type="entry name" value="RHOD"/>
    <property type="match status" value="1"/>
</dbReference>
<dbReference type="SUPFAM" id="SSF52821">
    <property type="entry name" value="Rhodanese/Cell cycle control phosphatase"/>
    <property type="match status" value="1"/>
</dbReference>
<dbReference type="PANTHER" id="PTHR43031:SF1">
    <property type="entry name" value="PYRIDINE NUCLEOTIDE-DISULPHIDE OXIDOREDUCTASE"/>
    <property type="match status" value="1"/>
</dbReference>
<dbReference type="GO" id="GO:0004792">
    <property type="term" value="F:thiosulfate-cyanide sulfurtransferase activity"/>
    <property type="evidence" value="ECO:0007669"/>
    <property type="project" value="InterPro"/>
</dbReference>
<name>A0A2M8QA73_9CHLR</name>
<feature type="domain" description="Rhodanese" evidence="2">
    <location>
        <begin position="61"/>
        <end position="139"/>
    </location>
</feature>
<dbReference type="EMBL" id="PGTN01000111">
    <property type="protein sequence ID" value="PJF46674.1"/>
    <property type="molecule type" value="Genomic_DNA"/>
</dbReference>
<dbReference type="PROSITE" id="PS00380">
    <property type="entry name" value="RHODANESE_1"/>
    <property type="match status" value="1"/>
</dbReference>
<dbReference type="PANTHER" id="PTHR43031">
    <property type="entry name" value="FAD-DEPENDENT OXIDOREDUCTASE"/>
    <property type="match status" value="1"/>
</dbReference>
<dbReference type="InterPro" id="IPR001763">
    <property type="entry name" value="Rhodanese-like_dom"/>
</dbReference>
<dbReference type="InterPro" id="IPR050229">
    <property type="entry name" value="GlpE_sulfurtransferase"/>
</dbReference>
<evidence type="ECO:0000256" key="1">
    <source>
        <dbReference type="SAM" id="MobiDB-lite"/>
    </source>
</evidence>
<organism evidence="3 4">
    <name type="scientific">Candidatus Thermofonsia Clade 3 bacterium</name>
    <dbReference type="NCBI Taxonomy" id="2364212"/>
    <lineage>
        <taxon>Bacteria</taxon>
        <taxon>Bacillati</taxon>
        <taxon>Chloroflexota</taxon>
        <taxon>Candidatus Thermofontia</taxon>
        <taxon>Candidatus Thermofonsia Clade 3</taxon>
    </lineage>
</organism>
<accession>A0A2M8QA73</accession>
<protein>
    <submittedName>
        <fullName evidence="3">Rhodanese-like domain-containing protein</fullName>
    </submittedName>
</protein>
<comment type="caution">
    <text evidence="3">The sequence shown here is derived from an EMBL/GenBank/DDBJ whole genome shotgun (WGS) entry which is preliminary data.</text>
</comment>
<feature type="compositionally biased region" description="Low complexity" evidence="1">
    <location>
        <begin position="7"/>
        <end position="25"/>
    </location>
</feature>
<evidence type="ECO:0000313" key="3">
    <source>
        <dbReference type="EMBL" id="PJF46674.1"/>
    </source>
</evidence>
<proteinExistence type="predicted"/>
<feature type="compositionally biased region" description="Basic and acidic residues" evidence="1">
    <location>
        <begin position="33"/>
        <end position="54"/>
    </location>
</feature>
<evidence type="ECO:0000313" key="4">
    <source>
        <dbReference type="Proteomes" id="UP000230790"/>
    </source>
</evidence>
<dbReference type="PROSITE" id="PS50206">
    <property type="entry name" value="RHODANESE_3"/>
    <property type="match status" value="1"/>
</dbReference>
<sequence length="143" mass="15418">MPAWRCSSARCSSWGGVSSSPSWAWRYPNGGRSDGRSRWRDADDSRACPDEAPGRRRSAGVVDVRDPEAYAAGHVPGAINIPLAELEDRLSELAAGAPIAMHCGMAHRGESRGERAATLWRAQGFDASALEGGLPAWQHRPRP</sequence>
<dbReference type="CDD" id="cd00158">
    <property type="entry name" value="RHOD"/>
    <property type="match status" value="1"/>
</dbReference>
<feature type="region of interest" description="Disordered" evidence="1">
    <location>
        <begin position="1"/>
        <end position="61"/>
    </location>
</feature>
<evidence type="ECO:0000259" key="2">
    <source>
        <dbReference type="PROSITE" id="PS50206"/>
    </source>
</evidence>
<dbReference type="InterPro" id="IPR036873">
    <property type="entry name" value="Rhodanese-like_dom_sf"/>
</dbReference>